<evidence type="ECO:0000256" key="8">
    <source>
        <dbReference type="ARBA" id="ARBA00022842"/>
    </source>
</evidence>
<dbReference type="Proteomes" id="UP000269793">
    <property type="component" value="Chromosome III"/>
</dbReference>
<dbReference type="EMBL" id="CP033150">
    <property type="protein sequence ID" value="AYO42679.1"/>
    <property type="molecule type" value="Genomic_DNA"/>
</dbReference>
<keyword evidence="8" id="KW-0460">Magnesium</keyword>
<dbReference type="PANTHER" id="PTHR32057:SF14">
    <property type="entry name" value="PROTEIN ADENYLYLTRANSFERASE SELO, MITOCHONDRIAL"/>
    <property type="match status" value="1"/>
</dbReference>
<evidence type="ECO:0000256" key="1">
    <source>
        <dbReference type="ARBA" id="ARBA00001946"/>
    </source>
</evidence>
<evidence type="ECO:0000256" key="7">
    <source>
        <dbReference type="ARBA" id="ARBA00022840"/>
    </source>
</evidence>
<dbReference type="GO" id="GO:0070733">
    <property type="term" value="F:AMPylase activity"/>
    <property type="evidence" value="ECO:0007669"/>
    <property type="project" value="TreeGrafter"/>
</dbReference>
<sequence>MPPRFRPLSLPQVPLSQQLTSNLIPDPVTPDAKALISSPTSFPSLLRRSRIVRDGAHFSYVTPLPLPFPYEFPPYEQGEESEGVERFLSSYEPPNCREFAPARQHPPYPSARLVAFSPQAHAACVPHLNVGDTHEWIQQTSGKSVFSSGPLISADTSHLYGSGEDASPATARQALSDWASGRAFHLHIPGSLHSQEIEGIGVRFLTREEDDVRNTQSALSQLYTRTSYGPWSLRYGGHQFGEWAGQLGDGRTVSLAETLHPDSGQRMEIQIKGAGRTPYSRFADGLATLKSSTREFLVSEYMAALGIPTSYSLCVVSLPDVPVLRETRTTAALNMRIAPSWLRIGNFQLHSIRNEWESVRVLGEYVARELYGWSDVIKGEGVSDAPRPPWALRLVKEAGVRNAKTFALWQVYGFMHGVINTDNISLLGDTIDYGPYAFMDAINEDEICNHSDVFGRYSYKMQPTMLVYAVDKLFEALAPLIGFEDLHERALRPGELLHSSVKERQAWADHAESYLDEVRALVQTSLLKAWAAAWATRLGVEDQDVDRIKYGLIDPFFRAFAGWDLSRSLRTMCDFPTYEGDVHSFAERIARDAATKAPHAASVSDLAAWLETYRAKLTAEGRPTSHVAMHMKRANPRFVLRNWITDLVAEQLASSNDTKLLERVRAMCAAPFEAYDAPDDASLCEVGELLQSNTPSCSS</sequence>
<dbReference type="VEuPathDB" id="FungiDB:DNF11_1729"/>
<evidence type="ECO:0000256" key="2">
    <source>
        <dbReference type="ARBA" id="ARBA00009747"/>
    </source>
</evidence>
<keyword evidence="5" id="KW-0479">Metal-binding</keyword>
<gene>
    <name evidence="10" type="ORF">DNF11_1729</name>
</gene>
<evidence type="ECO:0000256" key="3">
    <source>
        <dbReference type="ARBA" id="ARBA00022679"/>
    </source>
</evidence>
<evidence type="ECO:0000256" key="4">
    <source>
        <dbReference type="ARBA" id="ARBA00022695"/>
    </source>
</evidence>
<evidence type="ECO:0000256" key="5">
    <source>
        <dbReference type="ARBA" id="ARBA00022723"/>
    </source>
</evidence>
<keyword evidence="7" id="KW-0067">ATP-binding</keyword>
<comment type="similarity">
    <text evidence="2">Belongs to the SELO family.</text>
</comment>
<dbReference type="PANTHER" id="PTHR32057">
    <property type="entry name" value="PROTEIN ADENYLYLTRANSFERASE SELO, MITOCHONDRIAL"/>
    <property type="match status" value="1"/>
</dbReference>
<evidence type="ECO:0000256" key="6">
    <source>
        <dbReference type="ARBA" id="ARBA00022741"/>
    </source>
</evidence>
<dbReference type="GO" id="GO:0005739">
    <property type="term" value="C:mitochondrion"/>
    <property type="evidence" value="ECO:0007669"/>
    <property type="project" value="TreeGrafter"/>
</dbReference>
<reference evidence="10 11" key="1">
    <citation type="submission" date="2018-10" db="EMBL/GenBank/DDBJ databases">
        <title>Complete genome sequence of Malassezia restricta CBS 7877.</title>
        <authorList>
            <person name="Morand S.C."/>
            <person name="Bertignac M."/>
            <person name="Iltis A."/>
            <person name="Kolder I."/>
            <person name="Pirovano W."/>
            <person name="Jourdain R."/>
            <person name="Clavaud C."/>
        </authorList>
    </citation>
    <scope>NUCLEOTIDE SEQUENCE [LARGE SCALE GENOMIC DNA]</scope>
    <source>
        <strain evidence="10 11">CBS 7877</strain>
    </source>
</reference>
<evidence type="ECO:0000313" key="11">
    <source>
        <dbReference type="Proteomes" id="UP000269793"/>
    </source>
</evidence>
<dbReference type="OrthoDB" id="10254721at2759"/>
<keyword evidence="3" id="KW-0808">Transferase</keyword>
<dbReference type="InterPro" id="IPR003846">
    <property type="entry name" value="SelO"/>
</dbReference>
<proteinExistence type="inferred from homology"/>
<evidence type="ECO:0000313" key="10">
    <source>
        <dbReference type="EMBL" id="AYO42679.1"/>
    </source>
</evidence>
<dbReference type="AlphaFoldDB" id="A0A3G2S5N5"/>
<dbReference type="Pfam" id="PF02696">
    <property type="entry name" value="SelO"/>
    <property type="match status" value="1"/>
</dbReference>
<comment type="cofactor">
    <cofactor evidence="1">
        <name>Mg(2+)</name>
        <dbReference type="ChEBI" id="CHEBI:18420"/>
    </cofactor>
</comment>
<keyword evidence="6" id="KW-0547">Nucleotide-binding</keyword>
<name>A0A3G2S5N5_MALR7</name>
<accession>A0A3G2S5N5</accession>
<dbReference type="GO" id="GO:0046872">
    <property type="term" value="F:metal ion binding"/>
    <property type="evidence" value="ECO:0007669"/>
    <property type="project" value="UniProtKB-KW"/>
</dbReference>
<dbReference type="STRING" id="425264.A0A3G2S5N5"/>
<organism evidence="10 11">
    <name type="scientific">Malassezia restricta (strain ATCC 96810 / NBRC 103918 / CBS 7877)</name>
    <name type="common">Seborrheic dermatitis infection agent</name>
    <dbReference type="NCBI Taxonomy" id="425264"/>
    <lineage>
        <taxon>Eukaryota</taxon>
        <taxon>Fungi</taxon>
        <taxon>Dikarya</taxon>
        <taxon>Basidiomycota</taxon>
        <taxon>Ustilaginomycotina</taxon>
        <taxon>Malasseziomycetes</taxon>
        <taxon>Malasseziales</taxon>
        <taxon>Malasseziaceae</taxon>
        <taxon>Malassezia</taxon>
    </lineage>
</organism>
<dbReference type="GO" id="GO:0005524">
    <property type="term" value="F:ATP binding"/>
    <property type="evidence" value="ECO:0007669"/>
    <property type="project" value="UniProtKB-KW"/>
</dbReference>
<protein>
    <recommendedName>
        <fullName evidence="9">Selenoprotein O</fullName>
    </recommendedName>
</protein>
<keyword evidence="4" id="KW-0548">Nucleotidyltransferase</keyword>
<evidence type="ECO:0000256" key="9">
    <source>
        <dbReference type="ARBA" id="ARBA00031547"/>
    </source>
</evidence>
<keyword evidence="11" id="KW-1185">Reference proteome</keyword>